<dbReference type="PANTHER" id="PTHR22699:SF1">
    <property type="entry name" value="THIOREDOXIN DOMAIN-CONTAINING PROTEIN 16"/>
    <property type="match status" value="1"/>
</dbReference>
<evidence type="ECO:0000313" key="3">
    <source>
        <dbReference type="EMBL" id="KAG9481441.1"/>
    </source>
</evidence>
<dbReference type="InterPro" id="IPR057639">
    <property type="entry name" value="TXNDC16_N"/>
</dbReference>
<dbReference type="CDD" id="cd02961">
    <property type="entry name" value="PDI_a_family"/>
    <property type="match status" value="1"/>
</dbReference>
<protein>
    <recommendedName>
        <fullName evidence="2">Thioredoxin domain-containing protein</fullName>
    </recommendedName>
</protein>
<organism evidence="3 4">
    <name type="scientific">Eleutherodactylus coqui</name>
    <name type="common">Puerto Rican coqui</name>
    <dbReference type="NCBI Taxonomy" id="57060"/>
    <lineage>
        <taxon>Eukaryota</taxon>
        <taxon>Metazoa</taxon>
        <taxon>Chordata</taxon>
        <taxon>Craniata</taxon>
        <taxon>Vertebrata</taxon>
        <taxon>Euteleostomi</taxon>
        <taxon>Amphibia</taxon>
        <taxon>Batrachia</taxon>
        <taxon>Anura</taxon>
        <taxon>Neobatrachia</taxon>
        <taxon>Hyloidea</taxon>
        <taxon>Eleutherodactylidae</taxon>
        <taxon>Eleutherodactylinae</taxon>
        <taxon>Eleutherodactylus</taxon>
        <taxon>Eleutherodactylus</taxon>
    </lineage>
</organism>
<feature type="domain" description="Thioredoxin" evidence="2">
    <location>
        <begin position="347"/>
        <end position="490"/>
    </location>
</feature>
<keyword evidence="1" id="KW-0732">Signal</keyword>
<evidence type="ECO:0000259" key="2">
    <source>
        <dbReference type="PROSITE" id="PS51352"/>
    </source>
</evidence>
<dbReference type="InterPro" id="IPR013766">
    <property type="entry name" value="Thioredoxin_domain"/>
</dbReference>
<accession>A0A8J6F698</accession>
<reference evidence="3" key="1">
    <citation type="thesis" date="2020" institute="ProQuest LLC" country="789 East Eisenhower Parkway, Ann Arbor, MI, USA">
        <title>Comparative Genomics and Chromosome Evolution.</title>
        <authorList>
            <person name="Mudd A.B."/>
        </authorList>
    </citation>
    <scope>NUCLEOTIDE SEQUENCE</scope>
    <source>
        <strain evidence="3">HN-11 Male</strain>
        <tissue evidence="3">Kidney and liver</tissue>
    </source>
</reference>
<dbReference type="PROSITE" id="PS51352">
    <property type="entry name" value="THIOREDOXIN_2"/>
    <property type="match status" value="1"/>
</dbReference>
<dbReference type="EMBL" id="WNTK01000006">
    <property type="protein sequence ID" value="KAG9481441.1"/>
    <property type="molecule type" value="Genomic_DNA"/>
</dbReference>
<dbReference type="Pfam" id="PF24509">
    <property type="entry name" value="TXNDC16_2nd"/>
    <property type="match status" value="1"/>
</dbReference>
<feature type="signal peptide" evidence="1">
    <location>
        <begin position="1"/>
        <end position="19"/>
    </location>
</feature>
<evidence type="ECO:0000256" key="1">
    <source>
        <dbReference type="SAM" id="SignalP"/>
    </source>
</evidence>
<comment type="caution">
    <text evidence="3">The sequence shown here is derived from an EMBL/GenBank/DDBJ whole genome shotgun (WGS) entry which is preliminary data.</text>
</comment>
<dbReference type="OrthoDB" id="427280at2759"/>
<dbReference type="SUPFAM" id="SSF52833">
    <property type="entry name" value="Thioredoxin-like"/>
    <property type="match status" value="1"/>
</dbReference>
<dbReference type="Gene3D" id="3.40.30.10">
    <property type="entry name" value="Glutaredoxin"/>
    <property type="match status" value="1"/>
</dbReference>
<dbReference type="Pfam" id="PF00085">
    <property type="entry name" value="Thioredoxin"/>
    <property type="match status" value="1"/>
</dbReference>
<dbReference type="InterPro" id="IPR040090">
    <property type="entry name" value="TXNDC16"/>
</dbReference>
<dbReference type="InterPro" id="IPR057645">
    <property type="entry name" value="TXNDC16_3rd"/>
</dbReference>
<dbReference type="InterPro" id="IPR036249">
    <property type="entry name" value="Thioredoxin-like_sf"/>
</dbReference>
<dbReference type="Pfam" id="PF24510">
    <property type="entry name" value="TXNDC16_3rd"/>
    <property type="match status" value="1"/>
</dbReference>
<dbReference type="Proteomes" id="UP000770717">
    <property type="component" value="Unassembled WGS sequence"/>
</dbReference>
<keyword evidence="4" id="KW-1185">Reference proteome</keyword>
<proteinExistence type="predicted"/>
<sequence length="751" mass="85008">MIVSRKFFILLLYVHRCFMDRAKLLLPELTTDNYSDSLTPGKTSLLYFSSSGPSSNLIFLEELQKSSGVLQDFGISVAKVSCVKDAMLRFCAEENAYLFRGSKLLREFPTDTLFDVNAIVANVLFVLLYNEVKYITAILELQKLEDAIKGKKNIVFTYVRAIGTPEHRYVMEAAFAHGSTHQFVVTTESNVLKNICTEDPSLIPARLAFIHCKLVTSVNQECQRTLLDQPLTTINIHRFLKLMGLPLVVQASIDPDKFSSVHLQVGLPVIFILSQQETYEDDMETANDVAWQLLGKAGVAILLRETSGINIPLTYNVAVKRPEETSPVNYLMLEETQQILDLIHVTEEKQPEKPEENLGDPEVEDDEVAKTIYRYRRPRLPLQQVPSLTDETFKPVSSSARPTAVLFYMIWEHVSLTFLQSFIEVAKKYKDILDVALATVNCADWTDVCTKEEITSFPSVKIYHSGQKPFLYKGMMGTDELARFLMLFELECPQQLYTVEEAEDFIRGAMHKSLLPYHNISILGLFTPNMKEAEDFIRAARQLRGFAVVAIYTGEASSVLAQQYGALPPAVLFFRHSLQKMNAVSIHNTPADEILPFLRQELLGEKNTPAGLLVLKTYFSVIPPLPQFVLITFDTLGQVFALPVDDQMNEVSILYWLEMIKAGEEVPVYFLSKDEWGAPLPHYNFLSMMDEADPNLAAQKIRIHMKAGRSKKAALSTTDDEEKQQGRVMTLRGTIPKFLDHKKESSEHEEL</sequence>
<name>A0A8J6F698_ELECQ</name>
<dbReference type="EMBL" id="WNTK01000006">
    <property type="protein sequence ID" value="KAG9481440.1"/>
    <property type="molecule type" value="Genomic_DNA"/>
</dbReference>
<dbReference type="InterPro" id="IPR057642">
    <property type="entry name" value="TXNDC16_2nd"/>
</dbReference>
<gene>
    <name evidence="3" type="ORF">GDO78_010589</name>
</gene>
<feature type="chain" id="PRO_5035391831" description="Thioredoxin domain-containing protein" evidence="1">
    <location>
        <begin position="20"/>
        <end position="751"/>
    </location>
</feature>
<dbReference type="AlphaFoldDB" id="A0A8J6F698"/>
<evidence type="ECO:0000313" key="4">
    <source>
        <dbReference type="Proteomes" id="UP000770717"/>
    </source>
</evidence>
<dbReference type="PANTHER" id="PTHR22699">
    <property type="entry name" value="THIOREDOXIN DOMAIN-CONTAINING PROTEIN 16"/>
    <property type="match status" value="1"/>
</dbReference>
<dbReference type="Pfam" id="PF24508">
    <property type="entry name" value="TXNDC16_N"/>
    <property type="match status" value="1"/>
</dbReference>